<evidence type="ECO:0000256" key="9">
    <source>
        <dbReference type="SAM" id="Phobius"/>
    </source>
</evidence>
<dbReference type="InterPro" id="IPR013783">
    <property type="entry name" value="Ig-like_fold"/>
</dbReference>
<keyword evidence="7" id="KW-0572">Peptidoglycan-anchor</keyword>
<comment type="subcellular location">
    <subcellularLocation>
        <location evidence="1">Secreted</location>
        <location evidence="1">Cell wall</location>
        <topology evidence="1">Peptidoglycan-anchor</topology>
    </subcellularLocation>
</comment>
<proteinExistence type="predicted"/>
<evidence type="ECO:0000259" key="11">
    <source>
        <dbReference type="PROSITE" id="PS50847"/>
    </source>
</evidence>
<dbReference type="Pfam" id="PF00746">
    <property type="entry name" value="Gram_pos_anchor"/>
    <property type="match status" value="1"/>
</dbReference>
<keyword evidence="4" id="KW-0433">Leucine-rich repeat</keyword>
<dbReference type="InterPro" id="IPR035986">
    <property type="entry name" value="PKD_dom_sf"/>
</dbReference>
<feature type="compositionally biased region" description="Polar residues" evidence="8">
    <location>
        <begin position="591"/>
        <end position="600"/>
    </location>
</feature>
<comment type="caution">
    <text evidence="12">The sequence shown here is derived from an EMBL/GenBank/DDBJ whole genome shotgun (WGS) entry which is preliminary data.</text>
</comment>
<keyword evidence="2" id="KW-0134">Cell wall</keyword>
<evidence type="ECO:0000313" key="13">
    <source>
        <dbReference type="Proteomes" id="UP000052258"/>
    </source>
</evidence>
<feature type="compositionally biased region" description="Low complexity" evidence="8">
    <location>
        <begin position="510"/>
        <end position="549"/>
    </location>
</feature>
<reference evidence="12 13" key="1">
    <citation type="journal article" date="2015" name="Genome Biol. Evol.">
        <title>Comparative Genomics of Listeria Sensu Lato: Genus-Wide Differences in Evolutionary Dynamics and the Progressive Gain of Complex, Potentially Pathogenicity-Related Traits through Lateral Gene Transfer.</title>
        <authorList>
            <person name="Chiara M."/>
            <person name="Caruso M."/>
            <person name="D'Erchia A.M."/>
            <person name="Manzari C."/>
            <person name="Fraccalvieri R."/>
            <person name="Goffredo E."/>
            <person name="Latorre L."/>
            <person name="Miccolupo A."/>
            <person name="Padalino I."/>
            <person name="Santagada G."/>
            <person name="Chiocco D."/>
            <person name="Pesole G."/>
            <person name="Horner D.S."/>
            <person name="Parisi A."/>
        </authorList>
    </citation>
    <scope>NUCLEOTIDE SEQUENCE [LARGE SCALE GENOMIC DNA]</scope>
    <source>
        <strain evidence="12 13">1991</strain>
    </source>
</reference>
<dbReference type="Gene3D" id="2.60.40.10">
    <property type="entry name" value="Immunoglobulins"/>
    <property type="match status" value="2"/>
</dbReference>
<evidence type="ECO:0000256" key="8">
    <source>
        <dbReference type="SAM" id="MobiDB-lite"/>
    </source>
</evidence>
<organism evidence="12 13">
    <name type="scientific">Listeria fleischmannii 1991</name>
    <dbReference type="NCBI Taxonomy" id="1430899"/>
    <lineage>
        <taxon>Bacteria</taxon>
        <taxon>Bacillati</taxon>
        <taxon>Bacillota</taxon>
        <taxon>Bacilli</taxon>
        <taxon>Bacillales</taxon>
        <taxon>Listeriaceae</taxon>
        <taxon>Listeria</taxon>
    </lineage>
</organism>
<dbReference type="OrthoDB" id="2174091at2"/>
<dbReference type="Pfam" id="PF12799">
    <property type="entry name" value="LRR_4"/>
    <property type="match status" value="1"/>
</dbReference>
<dbReference type="EMBL" id="AZHO01000025">
    <property type="protein sequence ID" value="KMT58680.1"/>
    <property type="molecule type" value="Genomic_DNA"/>
</dbReference>
<evidence type="ECO:0000313" key="12">
    <source>
        <dbReference type="EMBL" id="KMT58680.1"/>
    </source>
</evidence>
<feature type="chain" id="PRO_5005298225" description="Gram-positive cocci surface proteins LPxTG domain-containing protein" evidence="10">
    <location>
        <begin position="29"/>
        <end position="649"/>
    </location>
</feature>
<feature type="compositionally biased region" description="Basic and acidic residues" evidence="8">
    <location>
        <begin position="601"/>
        <end position="620"/>
    </location>
</feature>
<dbReference type="NCBIfam" id="TIGR01167">
    <property type="entry name" value="LPXTG_anchor"/>
    <property type="match status" value="1"/>
</dbReference>
<feature type="transmembrane region" description="Helical" evidence="9">
    <location>
        <begin position="624"/>
        <end position="644"/>
    </location>
</feature>
<evidence type="ECO:0000256" key="4">
    <source>
        <dbReference type="ARBA" id="ARBA00022614"/>
    </source>
</evidence>
<dbReference type="Pfam" id="PF18981">
    <property type="entry name" value="InlK_D3"/>
    <property type="match status" value="2"/>
</dbReference>
<evidence type="ECO:0000256" key="5">
    <source>
        <dbReference type="ARBA" id="ARBA00022729"/>
    </source>
</evidence>
<feature type="compositionally biased region" description="Basic and acidic residues" evidence="8">
    <location>
        <begin position="579"/>
        <end position="590"/>
    </location>
</feature>
<keyword evidence="6" id="KW-0677">Repeat</keyword>
<dbReference type="InterPro" id="IPR054360">
    <property type="entry name" value="InlK_D2"/>
</dbReference>
<keyword evidence="3" id="KW-0964">Secreted</keyword>
<dbReference type="InterPro" id="IPR025875">
    <property type="entry name" value="Leu-rich_rpt_4"/>
</dbReference>
<keyword evidence="9" id="KW-0472">Membrane</keyword>
<dbReference type="AlphaFoldDB" id="A0A0J8G7T3"/>
<evidence type="ECO:0000256" key="1">
    <source>
        <dbReference type="ARBA" id="ARBA00004168"/>
    </source>
</evidence>
<dbReference type="PANTHER" id="PTHR46652">
    <property type="entry name" value="LEUCINE-RICH REPEAT AND IQ DOMAIN-CONTAINING PROTEIN 1-RELATED"/>
    <property type="match status" value="1"/>
</dbReference>
<evidence type="ECO:0000256" key="2">
    <source>
        <dbReference type="ARBA" id="ARBA00022512"/>
    </source>
</evidence>
<dbReference type="InterPro" id="IPR019931">
    <property type="entry name" value="LPXTG_anchor"/>
</dbReference>
<dbReference type="SUPFAM" id="SSF49299">
    <property type="entry name" value="PKD domain"/>
    <property type="match status" value="1"/>
</dbReference>
<dbReference type="NCBIfam" id="NF033932">
    <property type="entry name" value="LapB_rpt_80"/>
    <property type="match status" value="2"/>
</dbReference>
<dbReference type="SUPFAM" id="SSF52058">
    <property type="entry name" value="L domain-like"/>
    <property type="match status" value="1"/>
</dbReference>
<dbReference type="Gene3D" id="2.60.40.3890">
    <property type="match status" value="1"/>
</dbReference>
<dbReference type="PANTHER" id="PTHR46652:SF3">
    <property type="entry name" value="LEUCINE-RICH REPEAT-CONTAINING PROTEIN 9"/>
    <property type="match status" value="1"/>
</dbReference>
<accession>A0A0J8G7T3</accession>
<dbReference type="PROSITE" id="PS50847">
    <property type="entry name" value="GRAM_POS_ANCHORING"/>
    <property type="match status" value="1"/>
</dbReference>
<feature type="region of interest" description="Disordered" evidence="8">
    <location>
        <begin position="507"/>
        <end position="620"/>
    </location>
</feature>
<keyword evidence="9" id="KW-0812">Transmembrane</keyword>
<dbReference type="PATRIC" id="fig|1430899.3.peg.2143"/>
<dbReference type="InterPro" id="IPR044056">
    <property type="entry name" value="InlI_Ig-like"/>
</dbReference>
<dbReference type="Pfam" id="PF22122">
    <property type="entry name" value="InlK_D2"/>
    <property type="match status" value="1"/>
</dbReference>
<protein>
    <recommendedName>
        <fullName evidence="11">Gram-positive cocci surface proteins LPxTG domain-containing protein</fullName>
    </recommendedName>
</protein>
<gene>
    <name evidence="12" type="ORF">X560_2092</name>
</gene>
<sequence>MTLKHKAAIFVLATTMVATPFMTNHALAEDPVSTELESTTIQIKDPELKKYLNGLLKQPADADITQAQMDTIKTVSLANGAYTDLSGLEKAHNLTGLTLNNTSNITDYSLVASMPSLQTLYLSGQHLTDAIFPNLNGLSNLNSLSVSNTSNTNAVFAKLNQLPNLTYLYVQNTMTITDISALKSLPELKTLFVQFNGIKDLQCISEFPKLESLAATGQNTGRMDEVNKVKSSDFAYNDKAETLFIPFYMMPNRFTHFDGYKPPFTTSTSSSQTYLAFNDTRVDNSRLSINESGIIVSGVTKQEFDQLESMEYNARYDNAAGSYATPSFLKSYSASSGTYDQYFAIDHFINITADEAITYTENQAVTEEQFLEDINAETDDGSFVTSNFGDVVDTSKPGIYEVTLNARNEAGLQAIPVKVMVTVVAKPIITADPEISYKVGEEKEAAQFLVDVHAKTNDGSAILADFEQKVDMLAPGEYWVTLNATNDKGLQADPVRVKVIVEDNEVEPIVTPVDPTNPNVPDDEGTPTAPEENPSENPNETPNEVPNENANEKPDVPAGDVQENKTPTKAPQGVTNEVGKQDTVKNEVETSKMNPTNKAQTGKEKNTNTLQREKNSLPKTGDKALGIASILGGTLVLLAGVILFRRKKA</sequence>
<dbReference type="InterPro" id="IPR032675">
    <property type="entry name" value="LRR_dom_sf"/>
</dbReference>
<evidence type="ECO:0000256" key="7">
    <source>
        <dbReference type="ARBA" id="ARBA00023088"/>
    </source>
</evidence>
<name>A0A0J8G7T3_9LIST</name>
<dbReference type="Gene3D" id="3.80.10.10">
    <property type="entry name" value="Ribonuclease Inhibitor"/>
    <property type="match status" value="1"/>
</dbReference>
<keyword evidence="9" id="KW-1133">Transmembrane helix</keyword>
<dbReference type="InterPro" id="IPR050836">
    <property type="entry name" value="SDS22/Internalin_LRR"/>
</dbReference>
<evidence type="ECO:0000256" key="6">
    <source>
        <dbReference type="ARBA" id="ARBA00022737"/>
    </source>
</evidence>
<feature type="domain" description="Gram-positive cocci surface proteins LPxTG" evidence="11">
    <location>
        <begin position="617"/>
        <end position="649"/>
    </location>
</feature>
<dbReference type="Proteomes" id="UP000052258">
    <property type="component" value="Unassembled WGS sequence"/>
</dbReference>
<evidence type="ECO:0000256" key="3">
    <source>
        <dbReference type="ARBA" id="ARBA00022525"/>
    </source>
</evidence>
<keyword evidence="13" id="KW-1185">Reference proteome</keyword>
<dbReference type="RefSeq" id="WP_007471869.1">
    <property type="nucleotide sequence ID" value="NZ_KQ130618.1"/>
</dbReference>
<feature type="compositionally biased region" description="Polar residues" evidence="8">
    <location>
        <begin position="564"/>
        <end position="575"/>
    </location>
</feature>
<feature type="signal peptide" evidence="10">
    <location>
        <begin position="1"/>
        <end position="28"/>
    </location>
</feature>
<evidence type="ECO:0000256" key="10">
    <source>
        <dbReference type="SAM" id="SignalP"/>
    </source>
</evidence>
<keyword evidence="5 10" id="KW-0732">Signal</keyword>